<dbReference type="EMBL" id="CM042890">
    <property type="protein sequence ID" value="KAI4310533.1"/>
    <property type="molecule type" value="Genomic_DNA"/>
</dbReference>
<name>A0ACB9LHF3_9MYRT</name>
<keyword evidence="2" id="KW-1185">Reference proteome</keyword>
<comment type="caution">
    <text evidence="1">The sequence shown here is derived from an EMBL/GenBank/DDBJ whole genome shotgun (WGS) entry which is preliminary data.</text>
</comment>
<evidence type="ECO:0000313" key="2">
    <source>
        <dbReference type="Proteomes" id="UP001057402"/>
    </source>
</evidence>
<protein>
    <submittedName>
        <fullName evidence="1">Uncharacterized protein</fullName>
    </submittedName>
</protein>
<evidence type="ECO:0000313" key="1">
    <source>
        <dbReference type="EMBL" id="KAI4310533.1"/>
    </source>
</evidence>
<proteinExistence type="predicted"/>
<gene>
    <name evidence="1" type="ORF">MLD38_035506</name>
</gene>
<accession>A0ACB9LHF3</accession>
<organism evidence="1 2">
    <name type="scientific">Melastoma candidum</name>
    <dbReference type="NCBI Taxonomy" id="119954"/>
    <lineage>
        <taxon>Eukaryota</taxon>
        <taxon>Viridiplantae</taxon>
        <taxon>Streptophyta</taxon>
        <taxon>Embryophyta</taxon>
        <taxon>Tracheophyta</taxon>
        <taxon>Spermatophyta</taxon>
        <taxon>Magnoliopsida</taxon>
        <taxon>eudicotyledons</taxon>
        <taxon>Gunneridae</taxon>
        <taxon>Pentapetalae</taxon>
        <taxon>rosids</taxon>
        <taxon>malvids</taxon>
        <taxon>Myrtales</taxon>
        <taxon>Melastomataceae</taxon>
        <taxon>Melastomatoideae</taxon>
        <taxon>Melastomateae</taxon>
        <taxon>Melastoma</taxon>
    </lineage>
</organism>
<sequence>MARGSINQPSSSGQMNTIGRGRGCPSSNAMTGMILINGLDARALFDTGATHSFTYQKFVDKHGFLIDLEAVEAQMILCDGVEAFLAVVLNLKEELPSLRDIPVVQEFEDVIS</sequence>
<reference evidence="2" key="1">
    <citation type="journal article" date="2023" name="Front. Plant Sci.">
        <title>Chromosomal-level genome assembly of Melastoma candidum provides insights into trichome evolution.</title>
        <authorList>
            <person name="Zhong Y."/>
            <person name="Wu W."/>
            <person name="Sun C."/>
            <person name="Zou P."/>
            <person name="Liu Y."/>
            <person name="Dai S."/>
            <person name="Zhou R."/>
        </authorList>
    </citation>
    <scope>NUCLEOTIDE SEQUENCE [LARGE SCALE GENOMIC DNA]</scope>
</reference>
<dbReference type="Proteomes" id="UP001057402">
    <property type="component" value="Chromosome 11"/>
</dbReference>